<proteinExistence type="predicted"/>
<sequence>MRSSSPNPTASPGPVRSPTQLAMATGSTSSPGLIASAVSHEVHTSSPHQPASTTAKAARGSLLAALRHSDEMDCGRTSSESEGHFLSRPPDDLNLRVVRSIGHGAYGVCNEVLVWRNRWVQRSEGKDSSASNAPCKCACHGETRDGQDQINYSGVFSENGEPERQALKVTKNTV</sequence>
<gene>
    <name evidence="2" type="ORF">PXEA_LOCUS8147</name>
</gene>
<feature type="compositionally biased region" description="Polar residues" evidence="1">
    <location>
        <begin position="17"/>
        <end position="31"/>
    </location>
</feature>
<evidence type="ECO:0000256" key="1">
    <source>
        <dbReference type="SAM" id="MobiDB-lite"/>
    </source>
</evidence>
<feature type="compositionally biased region" description="Polar residues" evidence="1">
    <location>
        <begin position="44"/>
        <end position="55"/>
    </location>
</feature>
<feature type="region of interest" description="Disordered" evidence="1">
    <location>
        <begin position="1"/>
        <end position="59"/>
    </location>
</feature>
<protein>
    <submittedName>
        <fullName evidence="2">Uncharacterized protein</fullName>
    </submittedName>
</protein>
<reference evidence="2" key="1">
    <citation type="submission" date="2018-11" db="EMBL/GenBank/DDBJ databases">
        <authorList>
            <consortium name="Pathogen Informatics"/>
        </authorList>
    </citation>
    <scope>NUCLEOTIDE SEQUENCE</scope>
</reference>
<evidence type="ECO:0000313" key="3">
    <source>
        <dbReference type="Proteomes" id="UP000784294"/>
    </source>
</evidence>
<keyword evidence="3" id="KW-1185">Reference proteome</keyword>
<accession>A0A448WLC8</accession>
<dbReference type="AlphaFoldDB" id="A0A448WLC8"/>
<comment type="caution">
    <text evidence="2">The sequence shown here is derived from an EMBL/GenBank/DDBJ whole genome shotgun (WGS) entry which is preliminary data.</text>
</comment>
<feature type="compositionally biased region" description="Polar residues" evidence="1">
    <location>
        <begin position="1"/>
        <end position="10"/>
    </location>
</feature>
<dbReference type="Proteomes" id="UP000784294">
    <property type="component" value="Unassembled WGS sequence"/>
</dbReference>
<evidence type="ECO:0000313" key="2">
    <source>
        <dbReference type="EMBL" id="VEL14707.1"/>
    </source>
</evidence>
<dbReference type="EMBL" id="CAAALY010022063">
    <property type="protein sequence ID" value="VEL14707.1"/>
    <property type="molecule type" value="Genomic_DNA"/>
</dbReference>
<organism evidence="2 3">
    <name type="scientific">Protopolystoma xenopodis</name>
    <dbReference type="NCBI Taxonomy" id="117903"/>
    <lineage>
        <taxon>Eukaryota</taxon>
        <taxon>Metazoa</taxon>
        <taxon>Spiralia</taxon>
        <taxon>Lophotrochozoa</taxon>
        <taxon>Platyhelminthes</taxon>
        <taxon>Monogenea</taxon>
        <taxon>Polyopisthocotylea</taxon>
        <taxon>Polystomatidea</taxon>
        <taxon>Polystomatidae</taxon>
        <taxon>Protopolystoma</taxon>
    </lineage>
</organism>
<name>A0A448WLC8_9PLAT</name>